<gene>
    <name evidence="6" type="ORF">VO63_01775</name>
</gene>
<comment type="caution">
    <text evidence="6">The sequence shown here is derived from an EMBL/GenBank/DDBJ whole genome shotgun (WGS) entry which is preliminary data.</text>
</comment>
<evidence type="ECO:0000259" key="5">
    <source>
        <dbReference type="PROSITE" id="PS50977"/>
    </source>
</evidence>
<evidence type="ECO:0000256" key="2">
    <source>
        <dbReference type="ARBA" id="ARBA00023125"/>
    </source>
</evidence>
<keyword evidence="1" id="KW-0805">Transcription regulation</keyword>
<dbReference type="InterPro" id="IPR001647">
    <property type="entry name" value="HTH_TetR"/>
</dbReference>
<evidence type="ECO:0000313" key="6">
    <source>
        <dbReference type="EMBL" id="KKZ75577.1"/>
    </source>
</evidence>
<keyword evidence="3" id="KW-0804">Transcription</keyword>
<proteinExistence type="predicted"/>
<dbReference type="RefSeq" id="WP_046905667.1">
    <property type="nucleotide sequence ID" value="NZ_BAAAXG010000026.1"/>
</dbReference>
<dbReference type="Gene3D" id="1.10.357.10">
    <property type="entry name" value="Tetracycline Repressor, domain 2"/>
    <property type="match status" value="1"/>
</dbReference>
<evidence type="ECO:0000313" key="7">
    <source>
        <dbReference type="Proteomes" id="UP000265325"/>
    </source>
</evidence>
<dbReference type="AlphaFoldDB" id="A0A2P2GVS3"/>
<dbReference type="Pfam" id="PF00440">
    <property type="entry name" value="TetR_N"/>
    <property type="match status" value="1"/>
</dbReference>
<dbReference type="InterPro" id="IPR050109">
    <property type="entry name" value="HTH-type_TetR-like_transc_reg"/>
</dbReference>
<dbReference type="GO" id="GO:0000976">
    <property type="term" value="F:transcription cis-regulatory region binding"/>
    <property type="evidence" value="ECO:0007669"/>
    <property type="project" value="TreeGrafter"/>
</dbReference>
<feature type="DNA-binding region" description="H-T-H motif" evidence="4">
    <location>
        <begin position="34"/>
        <end position="53"/>
    </location>
</feature>
<dbReference type="EMBL" id="LAQS01000002">
    <property type="protein sequence ID" value="KKZ75577.1"/>
    <property type="molecule type" value="Genomic_DNA"/>
</dbReference>
<dbReference type="OrthoDB" id="4726108at2"/>
<feature type="domain" description="HTH tetR-type" evidence="5">
    <location>
        <begin position="11"/>
        <end position="71"/>
    </location>
</feature>
<dbReference type="GO" id="GO:0003700">
    <property type="term" value="F:DNA-binding transcription factor activity"/>
    <property type="evidence" value="ECO:0007669"/>
    <property type="project" value="TreeGrafter"/>
</dbReference>
<dbReference type="PANTHER" id="PTHR30055:SF234">
    <property type="entry name" value="HTH-TYPE TRANSCRIPTIONAL REGULATOR BETI"/>
    <property type="match status" value="1"/>
</dbReference>
<evidence type="ECO:0000256" key="4">
    <source>
        <dbReference type="PROSITE-ProRule" id="PRU00335"/>
    </source>
</evidence>
<dbReference type="PANTHER" id="PTHR30055">
    <property type="entry name" value="HTH-TYPE TRANSCRIPTIONAL REGULATOR RUTR"/>
    <property type="match status" value="1"/>
</dbReference>
<dbReference type="PROSITE" id="PS50977">
    <property type="entry name" value="HTH_TETR_2"/>
    <property type="match status" value="1"/>
</dbReference>
<dbReference type="Proteomes" id="UP000265325">
    <property type="component" value="Unassembled WGS sequence"/>
</dbReference>
<accession>A0A2P2GVS3</accession>
<dbReference type="SUPFAM" id="SSF46689">
    <property type="entry name" value="Homeodomain-like"/>
    <property type="match status" value="1"/>
</dbReference>
<protein>
    <submittedName>
        <fullName evidence="6">TetR family transcriptional regulator</fullName>
    </submittedName>
</protein>
<sequence length="209" mass="23166">MAVKRRRRTPEQARGEILDAATELIARHGPDGVGLRRVAEAVGVTHGLVTHYFGTYAALVRAVLQRESERKRERVRERLRADGSVPYADGMTRVLFEILGDERYVRLWAWTQLHDAEAARAPDSPTHLSRLVDAVEAGVRTVLPAPDGPDRERIEMVVLLALSGAYGYALGRRHWLTDLGHDPDEPGRDDAYRAALSSALAAYLQGLTP</sequence>
<evidence type="ECO:0000256" key="3">
    <source>
        <dbReference type="ARBA" id="ARBA00023163"/>
    </source>
</evidence>
<name>A0A2P2GVS3_STREW</name>
<reference evidence="6 7" key="1">
    <citation type="submission" date="2015-05" db="EMBL/GenBank/DDBJ databases">
        <title>Draft Genome assembly of Streptomyces showdoensis.</title>
        <authorList>
            <person name="Thapa K.K."/>
            <person name="Metsa-Ketela M."/>
        </authorList>
    </citation>
    <scope>NUCLEOTIDE SEQUENCE [LARGE SCALE GENOMIC DNA]</scope>
    <source>
        <strain evidence="6 7">ATCC 15227</strain>
    </source>
</reference>
<organism evidence="6 7">
    <name type="scientific">Streptomyces showdoensis</name>
    <dbReference type="NCBI Taxonomy" id="68268"/>
    <lineage>
        <taxon>Bacteria</taxon>
        <taxon>Bacillati</taxon>
        <taxon>Actinomycetota</taxon>
        <taxon>Actinomycetes</taxon>
        <taxon>Kitasatosporales</taxon>
        <taxon>Streptomycetaceae</taxon>
        <taxon>Streptomyces</taxon>
    </lineage>
</organism>
<dbReference type="InterPro" id="IPR009057">
    <property type="entry name" value="Homeodomain-like_sf"/>
</dbReference>
<evidence type="ECO:0000256" key="1">
    <source>
        <dbReference type="ARBA" id="ARBA00023015"/>
    </source>
</evidence>
<keyword evidence="7" id="KW-1185">Reference proteome</keyword>
<keyword evidence="2 4" id="KW-0238">DNA-binding</keyword>
<dbReference type="PRINTS" id="PR00455">
    <property type="entry name" value="HTHTETR"/>
</dbReference>